<dbReference type="InterPro" id="IPR000551">
    <property type="entry name" value="MerR-type_HTH_dom"/>
</dbReference>
<accession>A0A5J6MWT1</accession>
<reference evidence="2 3" key="1">
    <citation type="submission" date="2019-08" db="EMBL/GenBank/DDBJ databases">
        <title>Hyperibacter terrae gen. nov., sp. nov. and Hyperibacter viscosus sp. nov., two new members in the family Rhodospirillaceae isolated from the rhizosphere of Hypericum perforatum.</title>
        <authorList>
            <person name="Noviana Z."/>
        </authorList>
    </citation>
    <scope>NUCLEOTIDE SEQUENCE [LARGE SCALE GENOMIC DNA]</scope>
    <source>
        <strain evidence="2 3">R5959</strain>
    </source>
</reference>
<dbReference type="SUPFAM" id="SSF46955">
    <property type="entry name" value="Putative DNA-binding domain"/>
    <property type="match status" value="1"/>
</dbReference>
<dbReference type="PROSITE" id="PS50937">
    <property type="entry name" value="HTH_MERR_2"/>
    <property type="match status" value="1"/>
</dbReference>
<keyword evidence="3" id="KW-1185">Reference proteome</keyword>
<sequence length="152" mass="16858">MAMPGAGTYTAETLAFRAGVPLRTVRFYVQEKLIDPPLARGRGANFTEHHLVQLQQARTLQNAGFTLDAIRERRGELSVGLHAMAAFDTAHRGWLGRERTGRAQEDDALDEAECIRIPMTKGVELMVSRDQPLPSPRQLVEIALHIRKAFGG</sequence>
<dbReference type="CDD" id="cd00592">
    <property type="entry name" value="HTH_MerR-like"/>
    <property type="match status" value="1"/>
</dbReference>
<dbReference type="Gene3D" id="1.10.1660.10">
    <property type="match status" value="1"/>
</dbReference>
<name>A0A5J6MWT1_9PROT</name>
<evidence type="ECO:0000259" key="1">
    <source>
        <dbReference type="PROSITE" id="PS50937"/>
    </source>
</evidence>
<protein>
    <recommendedName>
        <fullName evidence="1">HTH merR-type domain-containing protein</fullName>
    </recommendedName>
</protein>
<dbReference type="AlphaFoldDB" id="A0A5J6MWT1"/>
<gene>
    <name evidence="2" type="ORF">FRZ61_15060</name>
</gene>
<proteinExistence type="predicted"/>
<evidence type="ECO:0000313" key="2">
    <source>
        <dbReference type="EMBL" id="QEX21577.1"/>
    </source>
</evidence>
<dbReference type="GO" id="GO:0006355">
    <property type="term" value="P:regulation of DNA-templated transcription"/>
    <property type="evidence" value="ECO:0007669"/>
    <property type="project" value="InterPro"/>
</dbReference>
<dbReference type="OrthoDB" id="9802944at2"/>
<dbReference type="GO" id="GO:0003677">
    <property type="term" value="F:DNA binding"/>
    <property type="evidence" value="ECO:0007669"/>
    <property type="project" value="InterPro"/>
</dbReference>
<organism evidence="2 3">
    <name type="scientific">Hypericibacter adhaerens</name>
    <dbReference type="NCBI Taxonomy" id="2602016"/>
    <lineage>
        <taxon>Bacteria</taxon>
        <taxon>Pseudomonadati</taxon>
        <taxon>Pseudomonadota</taxon>
        <taxon>Alphaproteobacteria</taxon>
        <taxon>Rhodospirillales</taxon>
        <taxon>Dongiaceae</taxon>
        <taxon>Hypericibacter</taxon>
    </lineage>
</organism>
<evidence type="ECO:0000313" key="3">
    <source>
        <dbReference type="Proteomes" id="UP000325797"/>
    </source>
</evidence>
<dbReference type="SMART" id="SM00422">
    <property type="entry name" value="HTH_MERR"/>
    <property type="match status" value="1"/>
</dbReference>
<dbReference type="Proteomes" id="UP000325797">
    <property type="component" value="Chromosome"/>
</dbReference>
<dbReference type="EMBL" id="CP042582">
    <property type="protein sequence ID" value="QEX21577.1"/>
    <property type="molecule type" value="Genomic_DNA"/>
</dbReference>
<dbReference type="KEGG" id="hadh:FRZ61_15060"/>
<dbReference type="InterPro" id="IPR009061">
    <property type="entry name" value="DNA-bd_dom_put_sf"/>
</dbReference>
<feature type="domain" description="HTH merR-type" evidence="1">
    <location>
        <begin position="8"/>
        <end position="76"/>
    </location>
</feature>
<dbReference type="Pfam" id="PF13411">
    <property type="entry name" value="MerR_1"/>
    <property type="match status" value="1"/>
</dbReference>